<dbReference type="CDD" id="cd11610">
    <property type="entry name" value="eIF2D_N"/>
    <property type="match status" value="1"/>
</dbReference>
<dbReference type="SUPFAM" id="SSF55159">
    <property type="entry name" value="eIF1-like"/>
    <property type="match status" value="1"/>
</dbReference>
<dbReference type="Gene3D" id="3.30.780.10">
    <property type="entry name" value="SUI1-like domain"/>
    <property type="match status" value="1"/>
</dbReference>
<dbReference type="KEGG" id="bbes:BESB_016560"/>
<dbReference type="GO" id="GO:0001731">
    <property type="term" value="P:formation of translation preinitiation complex"/>
    <property type="evidence" value="ECO:0007669"/>
    <property type="project" value="InterPro"/>
</dbReference>
<dbReference type="Pfam" id="PF25304">
    <property type="entry name" value="WHD_eIF2D"/>
    <property type="match status" value="1"/>
</dbReference>
<dbReference type="InterPro" id="IPR048247">
    <property type="entry name" value="eIF2D_N"/>
</dbReference>
<dbReference type="RefSeq" id="XP_029216347.1">
    <property type="nucleotide sequence ID" value="XM_029360371.1"/>
</dbReference>
<dbReference type="InterPro" id="IPR039757">
    <property type="entry name" value="EIF2D"/>
</dbReference>
<feature type="compositionally biased region" description="Acidic residues" evidence="2">
    <location>
        <begin position="281"/>
        <end position="296"/>
    </location>
</feature>
<name>A0A2A9M1G5_BESBE</name>
<evidence type="ECO:0000259" key="3">
    <source>
        <dbReference type="PROSITE" id="PS50296"/>
    </source>
</evidence>
<keyword evidence="4" id="KW-0648">Protein biosynthesis</keyword>
<dbReference type="OrthoDB" id="199771at2759"/>
<comment type="caution">
    <text evidence="4">The sequence shown here is derived from an EMBL/GenBank/DDBJ whole genome shotgun (WGS) entry which is preliminary data.</text>
</comment>
<dbReference type="GeneID" id="40306717"/>
<feature type="compositionally biased region" description="Low complexity" evidence="2">
    <location>
        <begin position="252"/>
        <end position="263"/>
    </location>
</feature>
<dbReference type="InterPro" id="IPR048248">
    <property type="entry name" value="PUA_eIF2d-like"/>
</dbReference>
<dbReference type="AlphaFoldDB" id="A0A2A9M1G5"/>
<organism evidence="4 5">
    <name type="scientific">Besnoitia besnoiti</name>
    <name type="common">Apicomplexan protozoan</name>
    <dbReference type="NCBI Taxonomy" id="94643"/>
    <lineage>
        <taxon>Eukaryota</taxon>
        <taxon>Sar</taxon>
        <taxon>Alveolata</taxon>
        <taxon>Apicomplexa</taxon>
        <taxon>Conoidasida</taxon>
        <taxon>Coccidia</taxon>
        <taxon>Eucoccidiorida</taxon>
        <taxon>Eimeriorina</taxon>
        <taxon>Sarcocystidae</taxon>
        <taxon>Besnoitia</taxon>
    </lineage>
</organism>
<dbReference type="PANTHER" id="PTHR12217:SF4">
    <property type="entry name" value="EUKARYOTIC TRANSLATION INITIATION FACTOR 2D"/>
    <property type="match status" value="1"/>
</dbReference>
<dbReference type="VEuPathDB" id="ToxoDB:BESB_016560"/>
<dbReference type="PROSITE" id="PS50296">
    <property type="entry name" value="SUI1"/>
    <property type="match status" value="1"/>
</dbReference>
<evidence type="ECO:0000256" key="1">
    <source>
        <dbReference type="ARBA" id="ARBA00022490"/>
    </source>
</evidence>
<dbReference type="PANTHER" id="PTHR12217">
    <property type="entry name" value="EUKARYOTIC TRANSLATION INITIATION FACTOR 2D"/>
    <property type="match status" value="1"/>
</dbReference>
<accession>A0A2A9M1G5</accession>
<dbReference type="Pfam" id="PF17832">
    <property type="entry name" value="Pre-PUA"/>
    <property type="match status" value="1"/>
</dbReference>
<dbReference type="SUPFAM" id="SSF88697">
    <property type="entry name" value="PUA domain-like"/>
    <property type="match status" value="1"/>
</dbReference>
<evidence type="ECO:0000313" key="4">
    <source>
        <dbReference type="EMBL" id="PFH32338.1"/>
    </source>
</evidence>
<dbReference type="CDD" id="cd21156">
    <property type="entry name" value="PUA_eIF2d-like"/>
    <property type="match status" value="1"/>
</dbReference>
<dbReference type="Gene3D" id="3.10.400.20">
    <property type="match status" value="1"/>
</dbReference>
<dbReference type="PROSITE" id="PS50890">
    <property type="entry name" value="PUA"/>
    <property type="match status" value="1"/>
</dbReference>
<dbReference type="Proteomes" id="UP000224006">
    <property type="component" value="Chromosome X"/>
</dbReference>
<dbReference type="CDD" id="cd11608">
    <property type="entry name" value="eIF2D_C"/>
    <property type="match status" value="1"/>
</dbReference>
<dbReference type="STRING" id="94643.A0A2A9M1G5"/>
<dbReference type="InterPro" id="IPR039759">
    <property type="entry name" value="eIF2D_SUI1"/>
</dbReference>
<feature type="compositionally biased region" description="Acidic residues" evidence="2">
    <location>
        <begin position="311"/>
        <end position="323"/>
    </location>
</feature>
<feature type="region of interest" description="Disordered" evidence="2">
    <location>
        <begin position="547"/>
        <end position="573"/>
    </location>
</feature>
<protein>
    <submittedName>
        <fullName evidence="4">Translation initiation factor sui1 protein</fullName>
    </submittedName>
</protein>
<dbReference type="Pfam" id="PF01253">
    <property type="entry name" value="SUI1"/>
    <property type="match status" value="1"/>
</dbReference>
<dbReference type="EMBL" id="NWUJ01000011">
    <property type="protein sequence ID" value="PFH32338.1"/>
    <property type="molecule type" value="Genomic_DNA"/>
</dbReference>
<dbReference type="InterPro" id="IPR001950">
    <property type="entry name" value="SUI1"/>
</dbReference>
<dbReference type="InterPro" id="IPR057429">
    <property type="entry name" value="WH_eIF2D"/>
</dbReference>
<evidence type="ECO:0000256" key="2">
    <source>
        <dbReference type="SAM" id="MobiDB-lite"/>
    </source>
</evidence>
<sequence>MFRKKAGLGTQSLLGNKDRKKLRDQALKLFPSLSESDFDALLPPKEEISVAKLQFPQTAAASAAAAPSLPALLSATGSNRGSVYACKGEPIFFDVNGLLIPSVYALWRLPCMLPTFVVHAPVSSFILKGADLMLPGVIWRLTLEGEDQRKKVLNAEAEKPGSLAIDVQQLWAVRVAGNKYPFAVGRSAVAAHSLHHLAGKGKALEIIHAFGDGLWQLGSQSSPNSLFTAKQILGAADDAETAVSLASVAPAPAGEANEPAAPACLEGDGWDDGSGAADEKPAEEETAEDDAPDEPETPTREAETPSIAEGGEGDNAEENAEEDGERRSQAPTATLPPELMDEYLRLCALEILHAISDDQLPMDISALNSKIATDAPAVYVEKLRGEGKLAAFVPPDVRKASYKKLTKFVQSLSKKKLLQTKEVRGVVSMVKVNRKHPDYLAYTPIPEKTKKKIAERIAATEAGSGAATQGDAGVETADKLKAGDASPSCAQGCSGSGPLVLEFCVPPQKLLKIFQALDVQTGKDIFFTFTEAKEILTRYVEAVEQAQQEKREDDAAASPMDKGKKQSGGRGDSLVLDPLLKEALLSKDELAELMDRTSEVKMKKEQVFSRWQALLQPCHAIVPPGAPEDFDVTSLKIHKGPWQPVKITVDDRFGGRKHITSIVGVHAFLLDPKTVAEYLQRKLASAASTYAPPGQKEQNGIIVQGNMATAVADALVSHFKLQRKYLLVDQKKPKSGGGRK</sequence>
<dbReference type="GO" id="GO:0003743">
    <property type="term" value="F:translation initiation factor activity"/>
    <property type="evidence" value="ECO:0007669"/>
    <property type="project" value="UniProtKB-KW"/>
</dbReference>
<feature type="domain" description="SUI1" evidence="3">
    <location>
        <begin position="655"/>
        <end position="719"/>
    </location>
</feature>
<keyword evidence="1" id="KW-0963">Cytoplasm</keyword>
<gene>
    <name evidence="4" type="ORF">BESB_016560</name>
</gene>
<dbReference type="InterPro" id="IPR015947">
    <property type="entry name" value="PUA-like_sf"/>
</dbReference>
<keyword evidence="5" id="KW-1185">Reference proteome</keyword>
<dbReference type="InterPro" id="IPR036877">
    <property type="entry name" value="SUI1_dom_sf"/>
</dbReference>
<evidence type="ECO:0000313" key="5">
    <source>
        <dbReference type="Proteomes" id="UP000224006"/>
    </source>
</evidence>
<reference evidence="4 5" key="1">
    <citation type="submission" date="2017-09" db="EMBL/GenBank/DDBJ databases">
        <title>Genome sequencing of Besnoitia besnoiti strain Bb-Ger1.</title>
        <authorList>
            <person name="Schares G."/>
            <person name="Venepally P."/>
            <person name="Lorenzi H.A."/>
        </authorList>
    </citation>
    <scope>NUCLEOTIDE SEQUENCE [LARGE SCALE GENOMIC DNA]</scope>
    <source>
        <strain evidence="4 5">Bb-Ger1</strain>
    </source>
</reference>
<proteinExistence type="predicted"/>
<dbReference type="InterPro" id="IPR041366">
    <property type="entry name" value="Pre-PUA"/>
</dbReference>
<keyword evidence="4" id="KW-0396">Initiation factor</keyword>
<dbReference type="Pfam" id="PF26292">
    <property type="entry name" value="PUA_elF2D"/>
    <property type="match status" value="1"/>
</dbReference>
<feature type="region of interest" description="Disordered" evidence="2">
    <location>
        <begin position="252"/>
        <end position="336"/>
    </location>
</feature>